<dbReference type="PANTHER" id="PTHR19959:SF119">
    <property type="entry name" value="FUNGAL LIPASE-LIKE DOMAIN-CONTAINING PROTEIN"/>
    <property type="match status" value="1"/>
</dbReference>
<protein>
    <submittedName>
        <fullName evidence="1">Uncharacterized protein</fullName>
    </submittedName>
</protein>
<dbReference type="AlphaFoldDB" id="A0A409W8E7"/>
<accession>A0A409W8E7</accession>
<dbReference type="PANTHER" id="PTHR19959">
    <property type="entry name" value="KINESIN LIGHT CHAIN"/>
    <property type="match status" value="1"/>
</dbReference>
<dbReference type="STRING" id="93625.A0A409W8E7"/>
<dbReference type="SMART" id="SM00028">
    <property type="entry name" value="TPR"/>
    <property type="match status" value="5"/>
</dbReference>
<reference evidence="1 2" key="1">
    <citation type="journal article" date="2018" name="Evol. Lett.">
        <title>Horizontal gene cluster transfer increased hallucinogenic mushroom diversity.</title>
        <authorList>
            <person name="Reynolds H.T."/>
            <person name="Vijayakumar V."/>
            <person name="Gluck-Thaler E."/>
            <person name="Korotkin H.B."/>
            <person name="Matheny P.B."/>
            <person name="Slot J.C."/>
        </authorList>
    </citation>
    <scope>NUCLEOTIDE SEQUENCE [LARGE SCALE GENOMIC DNA]</scope>
    <source>
        <strain evidence="1 2">2631</strain>
    </source>
</reference>
<dbReference type="Pfam" id="PF13424">
    <property type="entry name" value="TPR_12"/>
    <property type="match status" value="1"/>
</dbReference>
<proteinExistence type="predicted"/>
<dbReference type="Gene3D" id="1.25.40.10">
    <property type="entry name" value="Tetratricopeptide repeat domain"/>
    <property type="match status" value="2"/>
</dbReference>
<dbReference type="OrthoDB" id="2978551at2759"/>
<dbReference type="InterPro" id="IPR019734">
    <property type="entry name" value="TPR_rpt"/>
</dbReference>
<dbReference type="InParanoid" id="A0A409W8E7"/>
<comment type="caution">
    <text evidence="1">The sequence shown here is derived from an EMBL/GenBank/DDBJ whole genome shotgun (WGS) entry which is preliminary data.</text>
</comment>
<name>A0A409W8E7_PSICY</name>
<keyword evidence="2" id="KW-1185">Reference proteome</keyword>
<evidence type="ECO:0000313" key="2">
    <source>
        <dbReference type="Proteomes" id="UP000283269"/>
    </source>
</evidence>
<organism evidence="1 2">
    <name type="scientific">Psilocybe cyanescens</name>
    <dbReference type="NCBI Taxonomy" id="93625"/>
    <lineage>
        <taxon>Eukaryota</taxon>
        <taxon>Fungi</taxon>
        <taxon>Dikarya</taxon>
        <taxon>Basidiomycota</taxon>
        <taxon>Agaricomycotina</taxon>
        <taxon>Agaricomycetes</taxon>
        <taxon>Agaricomycetidae</taxon>
        <taxon>Agaricales</taxon>
        <taxon>Agaricineae</taxon>
        <taxon>Strophariaceae</taxon>
        <taxon>Psilocybe</taxon>
    </lineage>
</organism>
<evidence type="ECO:0000313" key="1">
    <source>
        <dbReference type="EMBL" id="PPQ74802.1"/>
    </source>
</evidence>
<sequence length="611" mass="69369">MFAVMRIEKRLVVIGGRNITNSVNTHKEISIKRRVSNESLIAFMGSNQRVLSKLPPEMTADFISDTYLRLQIDSIDGYLNDLSSKNSYPIEAPLEEYLRPYQPVVHLGPLTDRNVFKQDIIAQTLEIQACLRSDFSIQTGAWSMVNLCAGLYSLEMYEEAASMGLWTVNLFRTFAKTNPAMYSSYLVHGLRHLSWSYIKINDNDKAKVAIEEAISISHRLQSPFANPEIKFQLGGASTQFARVLYLEGDCAASLQAVEEGVRAYEEVVIKHYLPNTSTDYHPLWTTNTWAQALERFSVKAICDYSMALDQLSFSLQGMGQLEDAVQADMKALDILRYSGIYLSSDVAANMAALLYRLSHQQFHTVISLDQALLFAQHSINIYQDLCKEDKQKHILYLCEALYEKANTLGKLERYDEALAVWKETSDLAKDIIDDQVLRADALNQLSWSYRKLERHDEAATIRTESVMVYQTALNSTSDKTAHGYFNLGVDLRLAGRYSEAIEALQTSITKYRALAFNDPDRYTKNIAMTLNQLTHAFIYSNQHEEAFHDGHESLKPSRNYDRQRFNCRVGIHCVERANYSVICARGLAKKSPEECNMSFIQAILSQAIVLC</sequence>
<feature type="non-terminal residue" evidence="1">
    <location>
        <position position="611"/>
    </location>
</feature>
<dbReference type="InterPro" id="IPR011990">
    <property type="entry name" value="TPR-like_helical_dom_sf"/>
</dbReference>
<gene>
    <name evidence="1" type="ORF">CVT25_013639</name>
</gene>
<dbReference type="SUPFAM" id="SSF48452">
    <property type="entry name" value="TPR-like"/>
    <property type="match status" value="1"/>
</dbReference>
<dbReference type="EMBL" id="NHYD01003669">
    <property type="protein sequence ID" value="PPQ74802.1"/>
    <property type="molecule type" value="Genomic_DNA"/>
</dbReference>
<dbReference type="Proteomes" id="UP000283269">
    <property type="component" value="Unassembled WGS sequence"/>
</dbReference>
<dbReference type="Pfam" id="PF13181">
    <property type="entry name" value="TPR_8"/>
    <property type="match status" value="1"/>
</dbReference>